<evidence type="ECO:0000313" key="7">
    <source>
        <dbReference type="EMBL" id="OHA03586.1"/>
    </source>
</evidence>
<keyword evidence="4" id="KW-0406">Ion transport</keyword>
<dbReference type="GO" id="GO:0016020">
    <property type="term" value="C:membrane"/>
    <property type="evidence" value="ECO:0007669"/>
    <property type="project" value="UniProtKB-SubCell"/>
</dbReference>
<keyword evidence="6" id="KW-0066">ATP synthesis</keyword>
<dbReference type="STRING" id="1802274.A3J58_00395"/>
<dbReference type="EMBL" id="MHQM01000023">
    <property type="protein sequence ID" value="OHA03586.1"/>
    <property type="molecule type" value="Genomic_DNA"/>
</dbReference>
<keyword evidence="2" id="KW-0813">Transport</keyword>
<name>A0A1G2KVY1_9BACT</name>
<evidence type="ECO:0000256" key="6">
    <source>
        <dbReference type="ARBA" id="ARBA00023310"/>
    </source>
</evidence>
<accession>A0A1G2KVY1</accession>
<dbReference type="AlphaFoldDB" id="A0A1G2KVY1"/>
<sequence>MKYTVTQYAEALAEALAPAGAEKRPSMIRRFLGMLRKNKDSKLLAAIVRKTERRWLADQNLHKVAVTSASPLTAAVKKEIEAVLTRKPMWEEKIDPAILGGMRILVDDETMIDASARSRLDRMFSAR</sequence>
<dbReference type="Pfam" id="PF00213">
    <property type="entry name" value="OSCP"/>
    <property type="match status" value="1"/>
</dbReference>
<reference evidence="7 8" key="1">
    <citation type="journal article" date="2016" name="Nat. Commun.">
        <title>Thousands of microbial genomes shed light on interconnected biogeochemical processes in an aquifer system.</title>
        <authorList>
            <person name="Anantharaman K."/>
            <person name="Brown C.T."/>
            <person name="Hug L.A."/>
            <person name="Sharon I."/>
            <person name="Castelle C.J."/>
            <person name="Probst A.J."/>
            <person name="Thomas B.C."/>
            <person name="Singh A."/>
            <person name="Wilkins M.J."/>
            <person name="Karaoz U."/>
            <person name="Brodie E.L."/>
            <person name="Williams K.H."/>
            <person name="Hubbard S.S."/>
            <person name="Banfield J.F."/>
        </authorList>
    </citation>
    <scope>NUCLEOTIDE SEQUENCE [LARGE SCALE GENOMIC DNA]</scope>
</reference>
<dbReference type="Proteomes" id="UP000178510">
    <property type="component" value="Unassembled WGS sequence"/>
</dbReference>
<protein>
    <submittedName>
        <fullName evidence="7">Uncharacterized protein</fullName>
    </submittedName>
</protein>
<proteinExistence type="predicted"/>
<evidence type="ECO:0000256" key="4">
    <source>
        <dbReference type="ARBA" id="ARBA00023065"/>
    </source>
</evidence>
<keyword evidence="5" id="KW-0472">Membrane</keyword>
<evidence type="ECO:0000313" key="8">
    <source>
        <dbReference type="Proteomes" id="UP000178510"/>
    </source>
</evidence>
<comment type="subcellular location">
    <subcellularLocation>
        <location evidence="1">Membrane</location>
    </subcellularLocation>
</comment>
<organism evidence="7 8">
    <name type="scientific">Candidatus Sungbacteria bacterium RIFCSPHIGHO2_02_FULL_52_23</name>
    <dbReference type="NCBI Taxonomy" id="1802274"/>
    <lineage>
        <taxon>Bacteria</taxon>
        <taxon>Candidatus Sungiibacteriota</taxon>
    </lineage>
</organism>
<comment type="caution">
    <text evidence="7">The sequence shown here is derived from an EMBL/GenBank/DDBJ whole genome shotgun (WGS) entry which is preliminary data.</text>
</comment>
<dbReference type="PANTHER" id="PTHR11910">
    <property type="entry name" value="ATP SYNTHASE DELTA CHAIN"/>
    <property type="match status" value="1"/>
</dbReference>
<dbReference type="GO" id="GO:0046933">
    <property type="term" value="F:proton-transporting ATP synthase activity, rotational mechanism"/>
    <property type="evidence" value="ECO:0007669"/>
    <property type="project" value="InterPro"/>
</dbReference>
<evidence type="ECO:0000256" key="3">
    <source>
        <dbReference type="ARBA" id="ARBA00022781"/>
    </source>
</evidence>
<dbReference type="InterPro" id="IPR000711">
    <property type="entry name" value="ATPase_OSCP/dsu"/>
</dbReference>
<evidence type="ECO:0000256" key="5">
    <source>
        <dbReference type="ARBA" id="ARBA00023136"/>
    </source>
</evidence>
<gene>
    <name evidence="7" type="ORF">A3J58_00395</name>
</gene>
<keyword evidence="3" id="KW-0375">Hydrogen ion transport</keyword>
<evidence type="ECO:0000256" key="2">
    <source>
        <dbReference type="ARBA" id="ARBA00022448"/>
    </source>
</evidence>
<evidence type="ECO:0000256" key="1">
    <source>
        <dbReference type="ARBA" id="ARBA00004370"/>
    </source>
</evidence>